<evidence type="ECO:0000313" key="9">
    <source>
        <dbReference type="EMBL" id="GEN83570.1"/>
    </source>
</evidence>
<dbReference type="CDD" id="cd00560">
    <property type="entry name" value="PanC"/>
    <property type="match status" value="1"/>
</dbReference>
<protein>
    <recommendedName>
        <fullName evidence="8">Pantothenate synthetase</fullName>
        <shortName evidence="8">PS</shortName>
        <ecNumber evidence="8">6.3.2.1</ecNumber>
    </recommendedName>
    <alternativeName>
        <fullName evidence="8">Pantoate--beta-alanine ligase</fullName>
    </alternativeName>
    <alternativeName>
        <fullName evidence="8">Pantoate-activating enzyme</fullName>
    </alternativeName>
</protein>
<accession>A0A511Z805</accession>
<reference evidence="9 10" key="1">
    <citation type="submission" date="2019-07" db="EMBL/GenBank/DDBJ databases">
        <title>Whole genome shotgun sequence of Sporosarcina luteola NBRC 105378.</title>
        <authorList>
            <person name="Hosoyama A."/>
            <person name="Uohara A."/>
            <person name="Ohji S."/>
            <person name="Ichikawa N."/>
        </authorList>
    </citation>
    <scope>NUCLEOTIDE SEQUENCE [LARGE SCALE GENOMIC DNA]</scope>
    <source>
        <strain evidence="9 10">NBRC 105378</strain>
    </source>
</reference>
<comment type="function">
    <text evidence="8">Catalyzes the condensation of pantoate with beta-alanine in an ATP-dependent reaction via a pantoyl-adenylate intermediate.</text>
</comment>
<comment type="pathway">
    <text evidence="1 8">Cofactor biosynthesis; (R)-pantothenate biosynthesis; (R)-pantothenate from (R)-pantoate and beta-alanine: step 1/1.</text>
</comment>
<dbReference type="NCBIfam" id="TIGR00125">
    <property type="entry name" value="cyt_tran_rel"/>
    <property type="match status" value="1"/>
</dbReference>
<evidence type="ECO:0000256" key="8">
    <source>
        <dbReference type="HAMAP-Rule" id="MF_00158"/>
    </source>
</evidence>
<keyword evidence="6 8" id="KW-0067">ATP-binding</keyword>
<dbReference type="PANTHER" id="PTHR21299:SF1">
    <property type="entry name" value="PANTOATE--BETA-ALANINE LIGASE"/>
    <property type="match status" value="1"/>
</dbReference>
<dbReference type="InterPro" id="IPR004821">
    <property type="entry name" value="Cyt_trans-like"/>
</dbReference>
<feature type="binding site" evidence="8">
    <location>
        <position position="161"/>
    </location>
    <ligand>
        <name>(R)-pantoate</name>
        <dbReference type="ChEBI" id="CHEBI:15980"/>
    </ligand>
</feature>
<dbReference type="RefSeq" id="WP_147057618.1">
    <property type="nucleotide sequence ID" value="NZ_BJYL01000024.1"/>
</dbReference>
<evidence type="ECO:0000256" key="7">
    <source>
        <dbReference type="ARBA" id="ARBA00048258"/>
    </source>
</evidence>
<dbReference type="InterPro" id="IPR014729">
    <property type="entry name" value="Rossmann-like_a/b/a_fold"/>
</dbReference>
<dbReference type="GO" id="GO:0005524">
    <property type="term" value="F:ATP binding"/>
    <property type="evidence" value="ECO:0007669"/>
    <property type="project" value="UniProtKB-KW"/>
</dbReference>
<dbReference type="InterPro" id="IPR042176">
    <property type="entry name" value="Pantoate_ligase_C"/>
</dbReference>
<dbReference type="Pfam" id="PF02569">
    <property type="entry name" value="Pantoate_ligase"/>
    <property type="match status" value="1"/>
</dbReference>
<comment type="subcellular location">
    <subcellularLocation>
        <location evidence="8">Cytoplasm</location>
    </subcellularLocation>
</comment>
<dbReference type="GO" id="GO:0004592">
    <property type="term" value="F:pantoate-beta-alanine ligase activity"/>
    <property type="evidence" value="ECO:0007669"/>
    <property type="project" value="UniProtKB-UniRule"/>
</dbReference>
<feature type="binding site" evidence="8">
    <location>
        <position position="184"/>
    </location>
    <ligand>
        <name>ATP</name>
        <dbReference type="ChEBI" id="CHEBI:30616"/>
    </ligand>
</feature>
<evidence type="ECO:0000256" key="6">
    <source>
        <dbReference type="ARBA" id="ARBA00022840"/>
    </source>
</evidence>
<feature type="active site" description="Proton donor" evidence="8">
    <location>
        <position position="45"/>
    </location>
</feature>
<dbReference type="GO" id="GO:0005829">
    <property type="term" value="C:cytosol"/>
    <property type="evidence" value="ECO:0007669"/>
    <property type="project" value="TreeGrafter"/>
</dbReference>
<dbReference type="EMBL" id="BJYL01000024">
    <property type="protein sequence ID" value="GEN83570.1"/>
    <property type="molecule type" value="Genomic_DNA"/>
</dbReference>
<feature type="binding site" evidence="8">
    <location>
        <position position="69"/>
    </location>
    <ligand>
        <name>beta-alanine</name>
        <dbReference type="ChEBI" id="CHEBI:57966"/>
    </ligand>
</feature>
<feature type="binding site" evidence="8">
    <location>
        <position position="69"/>
    </location>
    <ligand>
        <name>(R)-pantoate</name>
        <dbReference type="ChEBI" id="CHEBI:15980"/>
    </ligand>
</feature>
<dbReference type="FunFam" id="3.40.50.620:FF:000013">
    <property type="entry name" value="Pantothenate synthetase"/>
    <property type="match status" value="1"/>
</dbReference>
<dbReference type="OrthoDB" id="9773087at2"/>
<dbReference type="AlphaFoldDB" id="A0A511Z805"/>
<feature type="binding site" evidence="8">
    <location>
        <begin position="192"/>
        <end position="195"/>
    </location>
    <ligand>
        <name>ATP</name>
        <dbReference type="ChEBI" id="CHEBI:30616"/>
    </ligand>
</feature>
<evidence type="ECO:0000256" key="2">
    <source>
        <dbReference type="ARBA" id="ARBA00009256"/>
    </source>
</evidence>
<comment type="similarity">
    <text evidence="2 8">Belongs to the pantothenate synthetase family.</text>
</comment>
<dbReference type="EC" id="6.3.2.1" evidence="8"/>
<evidence type="ECO:0000313" key="10">
    <source>
        <dbReference type="Proteomes" id="UP000321901"/>
    </source>
</evidence>
<dbReference type="PANTHER" id="PTHR21299">
    <property type="entry name" value="CYTIDYLATE KINASE/PANTOATE-BETA-ALANINE LIGASE"/>
    <property type="match status" value="1"/>
</dbReference>
<dbReference type="GO" id="GO:0015940">
    <property type="term" value="P:pantothenate biosynthetic process"/>
    <property type="evidence" value="ECO:0007669"/>
    <property type="project" value="UniProtKB-UniRule"/>
</dbReference>
<feature type="binding site" evidence="8">
    <location>
        <begin position="155"/>
        <end position="158"/>
    </location>
    <ligand>
        <name>ATP</name>
        <dbReference type="ChEBI" id="CHEBI:30616"/>
    </ligand>
</feature>
<gene>
    <name evidence="8 9" type="primary">panC</name>
    <name evidence="9" type="ORF">SLU01_18820</name>
</gene>
<comment type="miscellaneous">
    <text evidence="8">The reaction proceeds by a bi uni uni bi ping pong mechanism.</text>
</comment>
<dbReference type="Gene3D" id="3.40.50.620">
    <property type="entry name" value="HUPs"/>
    <property type="match status" value="1"/>
</dbReference>
<keyword evidence="4 8" id="KW-0566">Pantothenate biosynthesis</keyword>
<dbReference type="InterPro" id="IPR003721">
    <property type="entry name" value="Pantoate_ligase"/>
</dbReference>
<keyword evidence="5 8" id="KW-0547">Nucleotide-binding</keyword>
<keyword evidence="10" id="KW-1185">Reference proteome</keyword>
<evidence type="ECO:0000256" key="5">
    <source>
        <dbReference type="ARBA" id="ARBA00022741"/>
    </source>
</evidence>
<feature type="binding site" evidence="8">
    <location>
        <begin position="38"/>
        <end position="45"/>
    </location>
    <ligand>
        <name>ATP</name>
        <dbReference type="ChEBI" id="CHEBI:30616"/>
    </ligand>
</feature>
<comment type="caution">
    <text evidence="9">The sequence shown here is derived from an EMBL/GenBank/DDBJ whole genome shotgun (WGS) entry which is preliminary data.</text>
</comment>
<keyword evidence="3 8" id="KW-0436">Ligase</keyword>
<comment type="catalytic activity">
    <reaction evidence="7 8">
        <text>(R)-pantoate + beta-alanine + ATP = (R)-pantothenate + AMP + diphosphate + H(+)</text>
        <dbReference type="Rhea" id="RHEA:10912"/>
        <dbReference type="ChEBI" id="CHEBI:15378"/>
        <dbReference type="ChEBI" id="CHEBI:15980"/>
        <dbReference type="ChEBI" id="CHEBI:29032"/>
        <dbReference type="ChEBI" id="CHEBI:30616"/>
        <dbReference type="ChEBI" id="CHEBI:33019"/>
        <dbReference type="ChEBI" id="CHEBI:57966"/>
        <dbReference type="ChEBI" id="CHEBI:456215"/>
        <dbReference type="EC" id="6.3.2.1"/>
    </reaction>
</comment>
<keyword evidence="8" id="KW-0963">Cytoplasm</keyword>
<dbReference type="UniPathway" id="UPA00028">
    <property type="reaction ID" value="UER00005"/>
</dbReference>
<comment type="subunit">
    <text evidence="8">Homodimer.</text>
</comment>
<dbReference type="Proteomes" id="UP000321901">
    <property type="component" value="Unassembled WGS sequence"/>
</dbReference>
<evidence type="ECO:0000256" key="3">
    <source>
        <dbReference type="ARBA" id="ARBA00022598"/>
    </source>
</evidence>
<evidence type="ECO:0000256" key="4">
    <source>
        <dbReference type="ARBA" id="ARBA00022655"/>
    </source>
</evidence>
<dbReference type="Gene3D" id="3.30.1300.10">
    <property type="entry name" value="Pantoate-beta-alanine ligase, C-terminal domain"/>
    <property type="match status" value="1"/>
</dbReference>
<evidence type="ECO:0000256" key="1">
    <source>
        <dbReference type="ARBA" id="ARBA00004990"/>
    </source>
</evidence>
<proteinExistence type="inferred from homology"/>
<name>A0A511Z805_9BACL</name>
<organism evidence="9 10">
    <name type="scientific">Sporosarcina luteola</name>
    <dbReference type="NCBI Taxonomy" id="582850"/>
    <lineage>
        <taxon>Bacteria</taxon>
        <taxon>Bacillati</taxon>
        <taxon>Bacillota</taxon>
        <taxon>Bacilli</taxon>
        <taxon>Bacillales</taxon>
        <taxon>Caryophanaceae</taxon>
        <taxon>Sporosarcina</taxon>
    </lineage>
</organism>
<sequence>MKIDKLHAVRVIETIEELQQLLSRNERKGATVGFVPTMGFLHEGHLSLVKHAKEQNDIVVMSIFVNPAQFGPGEDFESYPRDRERDLKLAAEGGVDIVFMPAVQEMYPAEGGIRILPGPQADVLCGASRPGHFDGVLKVVLKLFNIVDPDRSYFGMKDAQQLAIIETFVRDFNLKTVIIRVPIVREKDGLAKSSRNVNLTEVERKEAPIIHQALQKGEKLHTEGRAPNQIEHEVMNFITANSSGKIDYVKMLSYPELQEVTNDRTEVILAVAVQFSKARLIDNIIMSTKDGSYVSNDDEQ</sequence>
<dbReference type="SUPFAM" id="SSF52374">
    <property type="entry name" value="Nucleotidylyl transferase"/>
    <property type="match status" value="1"/>
</dbReference>
<dbReference type="HAMAP" id="MF_00158">
    <property type="entry name" value="PanC"/>
    <property type="match status" value="1"/>
</dbReference>
<dbReference type="NCBIfam" id="TIGR00018">
    <property type="entry name" value="panC"/>
    <property type="match status" value="1"/>
</dbReference>